<proteinExistence type="predicted"/>
<evidence type="ECO:0008006" key="3">
    <source>
        <dbReference type="Google" id="ProtNLM"/>
    </source>
</evidence>
<reference evidence="2" key="1">
    <citation type="journal article" date="2019" name="Int. J. Syst. Evol. Microbiol.">
        <title>The Global Catalogue of Microorganisms (GCM) 10K type strain sequencing project: providing services to taxonomists for standard genome sequencing and annotation.</title>
        <authorList>
            <consortium name="The Broad Institute Genomics Platform"/>
            <consortium name="The Broad Institute Genome Sequencing Center for Infectious Disease"/>
            <person name="Wu L."/>
            <person name="Ma J."/>
        </authorList>
    </citation>
    <scope>NUCLEOTIDE SEQUENCE [LARGE SCALE GENOMIC DNA]</scope>
    <source>
        <strain evidence="2">KCTC 52644</strain>
    </source>
</reference>
<dbReference type="PROSITE" id="PS51257">
    <property type="entry name" value="PROKAR_LIPOPROTEIN"/>
    <property type="match status" value="1"/>
</dbReference>
<comment type="caution">
    <text evidence="1">The sequence shown here is derived from an EMBL/GenBank/DDBJ whole genome shotgun (WGS) entry which is preliminary data.</text>
</comment>
<evidence type="ECO:0000313" key="1">
    <source>
        <dbReference type="EMBL" id="MFD2909910.1"/>
    </source>
</evidence>
<name>A0ABW5ZBN3_9FLAO</name>
<gene>
    <name evidence="1" type="ORF">ACFSX9_14325</name>
</gene>
<dbReference type="EMBL" id="JBHUOL010000022">
    <property type="protein sequence ID" value="MFD2909910.1"/>
    <property type="molecule type" value="Genomic_DNA"/>
</dbReference>
<dbReference type="Proteomes" id="UP001597549">
    <property type="component" value="Unassembled WGS sequence"/>
</dbReference>
<protein>
    <recommendedName>
        <fullName evidence="3">Outer membrane protein beta-barrel domain-containing protein</fullName>
    </recommendedName>
</protein>
<dbReference type="RefSeq" id="WP_379808880.1">
    <property type="nucleotide sequence ID" value="NZ_JBHUOL010000022.1"/>
</dbReference>
<organism evidence="1 2">
    <name type="scientific">Flavobacterium ardleyense</name>
    <dbReference type="NCBI Taxonomy" id="2038737"/>
    <lineage>
        <taxon>Bacteria</taxon>
        <taxon>Pseudomonadati</taxon>
        <taxon>Bacteroidota</taxon>
        <taxon>Flavobacteriia</taxon>
        <taxon>Flavobacteriales</taxon>
        <taxon>Flavobacteriaceae</taxon>
        <taxon>Flavobacterium</taxon>
    </lineage>
</organism>
<sequence length="238" mass="26086">MKNLSILSILIVLVLTGCSPRYYTPNSHNVPLFSEQGETNLTLAGSATQIELQGAYAVTNKFAVLANGGAFIPTDENNGNGGSGKFFEVGGGYFMPVSTDFVFEVYGIIGFGSVENHRPSTIQENPGTTGDISASVLRYGIQPNFGYKTKNFSVAVSSRIVNLNYNNIKGDLIYDEVAQSDYLKDNSSNFLIEPALTIKGGFDNFKLQLQYGYSENLSNSYFRQDKSYLTLGLNYNFK</sequence>
<evidence type="ECO:0000313" key="2">
    <source>
        <dbReference type="Proteomes" id="UP001597549"/>
    </source>
</evidence>
<accession>A0ABW5ZBN3</accession>
<keyword evidence="2" id="KW-1185">Reference proteome</keyword>